<feature type="region of interest" description="Disordered" evidence="5">
    <location>
        <begin position="771"/>
        <end position="799"/>
    </location>
</feature>
<comment type="caution">
    <text evidence="7">The sequence shown here is derived from an EMBL/GenBank/DDBJ whole genome shotgun (WGS) entry which is preliminary data.</text>
</comment>
<sequence length="947" mass="104407">MEEDVPQPNVVRSIDKTLPAIDAADPHIQNSNIDHKTKRIESDVPNLTQDISVLAAKDSTTGLTCRSNSKSQKAETSDAVKIGCSNTNTSVEGRNNVCVIKPRPGNAKNDKIESHVYDGSKPSEPCAAATGELITRGKSAAVLTQPNAERDSFSGDHSNISAGEEHSHCDRLRLSALNPDAQGVAFCTRGQGWMLTPSVGEYSLATPVREDVHGIHNHGRVNLPLADSSITSGCVGIRNNCPCISSGTETPIIYANIPNHIVSFSPHFSGSHYALAQNIGSSSSLNRNFNKTSDHKLPFKPPGNHNNPDDPSVTGHTLAECSCNCLQCVKSKEEREVRGGMTFPSAQTNMEALTDKDSLPTSRPGESTARHYYNSGSALFKPLIKRVSMLAKSGPFRSWATGDRTTRASKNKNENKPSKDCNKSYDDVDPRVSGLDFSLPPRFSQIDSCSRHPLLMMPQQGTLPVRDDHSLFLRGDAQPNPVLQPHQHHQYQHTNQRQHLLNNPPPQQERYVLHQSCSGFSLCQPFNAAAHHHPPYQQQSYPYQYQHQHQQLQQLQPPSGQHYRVRHPSTESQNSLVQVVKCGHHRYRISPVSLLWTFLSALLASACALCFVTPYWMSHPDHVHSFGMFNVCVRDRRFSVPRPLCFKYSQMQKWRKDFPDSQLPPSSSLTPSSSSNALSAAEKYHSNIPAALISSRTEQRRSQNTRKRNDDSYYLLRNLNGTRSNYKPSVLYPSRSDGFPSQRQNFINHNAYENNNNNNLINDNKIKHLHADKTSPKPHRSNPSTIHRHRVSPEDEDATKSGLASIPSVAWQVACLLFGAGVTVQALGAVISMVILGVADPLHRRLASLNGYLQTIGVLLLASGLLLYPAGFGSSFFSHYCGSGAPFRSGHCTMGWSYVIAIMATALSVFCPVMSSFAEAQQRVTAVGVRNVDYKMEPGHDTSAMSA</sequence>
<evidence type="ECO:0000256" key="6">
    <source>
        <dbReference type="SAM" id="Phobius"/>
    </source>
</evidence>
<gene>
    <name evidence="7" type="ORF">PoB_005415200</name>
</gene>
<evidence type="ECO:0000256" key="2">
    <source>
        <dbReference type="ARBA" id="ARBA00022692"/>
    </source>
</evidence>
<dbReference type="Proteomes" id="UP000735302">
    <property type="component" value="Unassembled WGS sequence"/>
</dbReference>
<dbReference type="InterPro" id="IPR019372">
    <property type="entry name" value="LHFPL"/>
</dbReference>
<feature type="transmembrane region" description="Helical" evidence="6">
    <location>
        <begin position="809"/>
        <end position="839"/>
    </location>
</feature>
<feature type="region of interest" description="Disordered" evidence="5">
    <location>
        <begin position="396"/>
        <end position="427"/>
    </location>
</feature>
<feature type="region of interest" description="Disordered" evidence="5">
    <location>
        <begin position="347"/>
        <end position="368"/>
    </location>
</feature>
<reference evidence="7 8" key="1">
    <citation type="journal article" date="2021" name="Elife">
        <title>Chloroplast acquisition without the gene transfer in kleptoplastic sea slugs, Plakobranchus ocellatus.</title>
        <authorList>
            <person name="Maeda T."/>
            <person name="Takahashi S."/>
            <person name="Yoshida T."/>
            <person name="Shimamura S."/>
            <person name="Takaki Y."/>
            <person name="Nagai Y."/>
            <person name="Toyoda A."/>
            <person name="Suzuki Y."/>
            <person name="Arimoto A."/>
            <person name="Ishii H."/>
            <person name="Satoh N."/>
            <person name="Nishiyama T."/>
            <person name="Hasebe M."/>
            <person name="Maruyama T."/>
            <person name="Minagawa J."/>
            <person name="Obokata J."/>
            <person name="Shigenobu S."/>
        </authorList>
    </citation>
    <scope>NUCLEOTIDE SEQUENCE [LARGE SCALE GENOMIC DNA]</scope>
</reference>
<feature type="compositionally biased region" description="Basic and acidic residues" evidence="5">
    <location>
        <begin position="411"/>
        <end position="427"/>
    </location>
</feature>
<comment type="subcellular location">
    <subcellularLocation>
        <location evidence="1">Membrane</location>
        <topology evidence="1">Multi-pass membrane protein</topology>
    </subcellularLocation>
</comment>
<organism evidence="7 8">
    <name type="scientific">Plakobranchus ocellatus</name>
    <dbReference type="NCBI Taxonomy" id="259542"/>
    <lineage>
        <taxon>Eukaryota</taxon>
        <taxon>Metazoa</taxon>
        <taxon>Spiralia</taxon>
        <taxon>Lophotrochozoa</taxon>
        <taxon>Mollusca</taxon>
        <taxon>Gastropoda</taxon>
        <taxon>Heterobranchia</taxon>
        <taxon>Euthyneura</taxon>
        <taxon>Panpulmonata</taxon>
        <taxon>Sacoglossa</taxon>
        <taxon>Placobranchoidea</taxon>
        <taxon>Plakobranchidae</taxon>
        <taxon>Plakobranchus</taxon>
    </lineage>
</organism>
<protein>
    <submittedName>
        <fullName evidence="7">Transmembrane protein 211-like</fullName>
    </submittedName>
</protein>
<proteinExistence type="predicted"/>
<evidence type="ECO:0000256" key="4">
    <source>
        <dbReference type="ARBA" id="ARBA00023136"/>
    </source>
</evidence>
<evidence type="ECO:0000256" key="1">
    <source>
        <dbReference type="ARBA" id="ARBA00004141"/>
    </source>
</evidence>
<dbReference type="PANTHER" id="PTHR12489:SF22">
    <property type="entry name" value="SI:DKEY-35M8.1"/>
    <property type="match status" value="1"/>
</dbReference>
<dbReference type="GO" id="GO:0016020">
    <property type="term" value="C:membrane"/>
    <property type="evidence" value="ECO:0007669"/>
    <property type="project" value="UniProtKB-SubCell"/>
</dbReference>
<accession>A0AAV4C8N2</accession>
<feature type="compositionally biased region" description="Basic and acidic residues" evidence="5">
    <location>
        <begin position="697"/>
        <end position="711"/>
    </location>
</feature>
<keyword evidence="3 6" id="KW-1133">Transmembrane helix</keyword>
<evidence type="ECO:0000313" key="7">
    <source>
        <dbReference type="EMBL" id="GFO27647.1"/>
    </source>
</evidence>
<keyword evidence="4 6" id="KW-0472">Membrane</keyword>
<keyword evidence="2 6" id="KW-0812">Transmembrane</keyword>
<feature type="compositionally biased region" description="Polar residues" evidence="5">
    <location>
        <begin position="492"/>
        <end position="501"/>
    </location>
</feature>
<evidence type="ECO:0000313" key="8">
    <source>
        <dbReference type="Proteomes" id="UP000735302"/>
    </source>
</evidence>
<evidence type="ECO:0000256" key="5">
    <source>
        <dbReference type="SAM" id="MobiDB-lite"/>
    </source>
</evidence>
<dbReference type="AlphaFoldDB" id="A0AAV4C8N2"/>
<feature type="compositionally biased region" description="Basic residues" evidence="5">
    <location>
        <begin position="776"/>
        <end position="790"/>
    </location>
</feature>
<dbReference type="Pfam" id="PF10242">
    <property type="entry name" value="L_HMGIC_fpl"/>
    <property type="match status" value="1"/>
</dbReference>
<keyword evidence="8" id="KW-1185">Reference proteome</keyword>
<feature type="transmembrane region" description="Helical" evidence="6">
    <location>
        <begin position="895"/>
        <end position="913"/>
    </location>
</feature>
<feature type="transmembrane region" description="Helical" evidence="6">
    <location>
        <begin position="851"/>
        <end position="870"/>
    </location>
</feature>
<feature type="region of interest" description="Disordered" evidence="5">
    <location>
        <begin position="690"/>
        <end position="714"/>
    </location>
</feature>
<dbReference type="EMBL" id="BLXT01005934">
    <property type="protein sequence ID" value="GFO27647.1"/>
    <property type="molecule type" value="Genomic_DNA"/>
</dbReference>
<evidence type="ECO:0000256" key="3">
    <source>
        <dbReference type="ARBA" id="ARBA00022989"/>
    </source>
</evidence>
<feature type="region of interest" description="Disordered" evidence="5">
    <location>
        <begin position="485"/>
        <end position="506"/>
    </location>
</feature>
<dbReference type="PANTHER" id="PTHR12489">
    <property type="entry name" value="LIPOMA HMGIC FUSION PARTNER-LIKE PROTEIN"/>
    <property type="match status" value="1"/>
</dbReference>
<name>A0AAV4C8N2_9GAST</name>